<dbReference type="OrthoDB" id="5872189at2759"/>
<dbReference type="AlphaFoldDB" id="A0A0R3PEF0"/>
<accession>A0A0R3PEF0</accession>
<feature type="region of interest" description="Disordered" evidence="1">
    <location>
        <begin position="74"/>
        <end position="117"/>
    </location>
</feature>
<keyword evidence="3" id="KW-1185">Reference proteome</keyword>
<evidence type="ECO:0000313" key="3">
    <source>
        <dbReference type="Proteomes" id="UP000267027"/>
    </source>
</evidence>
<evidence type="ECO:0000313" key="4">
    <source>
        <dbReference type="WBParaSite" id="ACOC_0000243601-mRNA-1"/>
    </source>
</evidence>
<gene>
    <name evidence="2" type="ORF">ACOC_LOCUS2437</name>
</gene>
<evidence type="ECO:0000313" key="2">
    <source>
        <dbReference type="EMBL" id="VDM54022.1"/>
    </source>
</evidence>
<organism evidence="4">
    <name type="scientific">Angiostrongylus costaricensis</name>
    <name type="common">Nematode worm</name>
    <dbReference type="NCBI Taxonomy" id="334426"/>
    <lineage>
        <taxon>Eukaryota</taxon>
        <taxon>Metazoa</taxon>
        <taxon>Ecdysozoa</taxon>
        <taxon>Nematoda</taxon>
        <taxon>Chromadorea</taxon>
        <taxon>Rhabditida</taxon>
        <taxon>Rhabditina</taxon>
        <taxon>Rhabditomorpha</taxon>
        <taxon>Strongyloidea</taxon>
        <taxon>Metastrongylidae</taxon>
        <taxon>Angiostrongylus</taxon>
    </lineage>
</organism>
<dbReference type="EMBL" id="UYYA01000490">
    <property type="protein sequence ID" value="VDM54022.1"/>
    <property type="molecule type" value="Genomic_DNA"/>
</dbReference>
<dbReference type="WBParaSite" id="ACOC_0000243601-mRNA-1">
    <property type="protein sequence ID" value="ACOC_0000243601-mRNA-1"/>
    <property type="gene ID" value="ACOC_0000243601"/>
</dbReference>
<proteinExistence type="predicted"/>
<feature type="compositionally biased region" description="Basic and acidic residues" evidence="1">
    <location>
        <begin position="82"/>
        <end position="95"/>
    </location>
</feature>
<sequence>MPDLWCFSSGRLSPTETTRPATFTKNVSRQLLPSDGDERQSVQSEIVIPHRTLIIPSSIPGKSIEIPLGSVSLNSSRQDLSYPRHDRSRSPKTEHGQSQMEKLTQRLKNLGEFSFLS</sequence>
<name>A0A0R3PEF0_ANGCS</name>
<reference evidence="2 3" key="2">
    <citation type="submission" date="2018-11" db="EMBL/GenBank/DDBJ databases">
        <authorList>
            <consortium name="Pathogen Informatics"/>
        </authorList>
    </citation>
    <scope>NUCLEOTIDE SEQUENCE [LARGE SCALE GENOMIC DNA]</scope>
    <source>
        <strain evidence="2 3">Costa Rica</strain>
    </source>
</reference>
<dbReference type="Proteomes" id="UP000267027">
    <property type="component" value="Unassembled WGS sequence"/>
</dbReference>
<reference evidence="4" key="1">
    <citation type="submission" date="2017-02" db="UniProtKB">
        <authorList>
            <consortium name="WormBaseParasite"/>
        </authorList>
    </citation>
    <scope>IDENTIFICATION</scope>
</reference>
<evidence type="ECO:0000256" key="1">
    <source>
        <dbReference type="SAM" id="MobiDB-lite"/>
    </source>
</evidence>
<protein>
    <submittedName>
        <fullName evidence="2 4">Uncharacterized protein</fullName>
    </submittedName>
</protein>